<gene>
    <name evidence="7" type="primary">NDC1</name>
    <name evidence="7" type="ORF">O9K51_03569</name>
</gene>
<dbReference type="GO" id="GO:0003955">
    <property type="term" value="F:NAD(P)H dehydrogenase (quinone) activity"/>
    <property type="evidence" value="ECO:0007669"/>
    <property type="project" value="TreeGrafter"/>
</dbReference>
<dbReference type="GO" id="GO:0019646">
    <property type="term" value="P:aerobic electron transport chain"/>
    <property type="evidence" value="ECO:0007669"/>
    <property type="project" value="TreeGrafter"/>
</dbReference>
<evidence type="ECO:0000256" key="4">
    <source>
        <dbReference type="ARBA" id="ARBA00022827"/>
    </source>
</evidence>
<dbReference type="PRINTS" id="PR00368">
    <property type="entry name" value="FADPNR"/>
</dbReference>
<keyword evidence="4" id="KW-0274">FAD</keyword>
<evidence type="ECO:0000256" key="1">
    <source>
        <dbReference type="ARBA" id="ARBA00001974"/>
    </source>
</evidence>
<comment type="caution">
    <text evidence="7">The sequence shown here is derived from an EMBL/GenBank/DDBJ whole genome shotgun (WGS) entry which is preliminary data.</text>
</comment>
<dbReference type="AlphaFoldDB" id="A0AB34G0N1"/>
<accession>A0AB34G0N1</accession>
<name>A0AB34G0N1_9HYPO</name>
<sequence>MAEQRLLIIGAGFAGLWSAMAARRLIDVHKDIARDRPIQVTVVAPEPELVLRPRLYEANVAEMRASLVQLFEATDVQFVAARVGAIRPQDGVVDAVDRAGAAITLPYDRLVLAPGSQLARPNIPGLREHAFTIDQIAEAVELEDHLKHLTSLPPTTPRNTIVVCGGGFTGIELAAELPERLAGIFGKGEAFRIVIVERADVIGPELGSNPRPFIASALGELGVEMKLGSAVASIDEGGVTLADGERIDALTAVWTAGMEASPLTKQVAAPRDGMGRLQVDRNLRIPELPGIFVAGDAASVVTKQDGHLALQSCQHALRLGRAAGHNAAADLLGVDGRPYEQLNYGTCLDLGSWGSLITDGWDRQVHQTGLAAKPIKKFINQTVIYPPPPNAAAAYAAADPADDPPPVKAFL</sequence>
<dbReference type="InterPro" id="IPR051169">
    <property type="entry name" value="NADH-Q_oxidoreductase"/>
</dbReference>
<dbReference type="EMBL" id="JAQHRD010000002">
    <property type="protein sequence ID" value="KAJ6445165.1"/>
    <property type="molecule type" value="Genomic_DNA"/>
</dbReference>
<evidence type="ECO:0000256" key="5">
    <source>
        <dbReference type="ARBA" id="ARBA00023002"/>
    </source>
</evidence>
<organism evidence="7 8">
    <name type="scientific">Purpureocillium lavendulum</name>
    <dbReference type="NCBI Taxonomy" id="1247861"/>
    <lineage>
        <taxon>Eukaryota</taxon>
        <taxon>Fungi</taxon>
        <taxon>Dikarya</taxon>
        <taxon>Ascomycota</taxon>
        <taxon>Pezizomycotina</taxon>
        <taxon>Sordariomycetes</taxon>
        <taxon>Hypocreomycetidae</taxon>
        <taxon>Hypocreales</taxon>
        <taxon>Ophiocordycipitaceae</taxon>
        <taxon>Purpureocillium</taxon>
    </lineage>
</organism>
<dbReference type="Proteomes" id="UP001163105">
    <property type="component" value="Unassembled WGS sequence"/>
</dbReference>
<dbReference type="Pfam" id="PF07992">
    <property type="entry name" value="Pyr_redox_2"/>
    <property type="match status" value="1"/>
</dbReference>
<reference evidence="7" key="1">
    <citation type="submission" date="2023-01" db="EMBL/GenBank/DDBJ databases">
        <title>The growth and conidiation of Purpureocillium lavendulum are regulated by nitrogen source and histone H3K14 acetylation.</title>
        <authorList>
            <person name="Tang P."/>
            <person name="Han J."/>
            <person name="Zhang C."/>
            <person name="Tang P."/>
            <person name="Qi F."/>
            <person name="Zhang K."/>
            <person name="Liang L."/>
        </authorList>
    </citation>
    <scope>NUCLEOTIDE SEQUENCE</scope>
    <source>
        <strain evidence="7">YMF1.00683</strain>
    </source>
</reference>
<evidence type="ECO:0000313" key="8">
    <source>
        <dbReference type="Proteomes" id="UP001163105"/>
    </source>
</evidence>
<evidence type="ECO:0000256" key="3">
    <source>
        <dbReference type="ARBA" id="ARBA00022630"/>
    </source>
</evidence>
<keyword evidence="8" id="KW-1185">Reference proteome</keyword>
<comment type="similarity">
    <text evidence="2">Belongs to the NADH dehydrogenase family.</text>
</comment>
<evidence type="ECO:0000313" key="7">
    <source>
        <dbReference type="EMBL" id="KAJ6445165.1"/>
    </source>
</evidence>
<feature type="domain" description="FAD/NAD(P)-binding" evidence="6">
    <location>
        <begin position="5"/>
        <end position="316"/>
    </location>
</feature>
<comment type="cofactor">
    <cofactor evidence="1">
        <name>FAD</name>
        <dbReference type="ChEBI" id="CHEBI:57692"/>
    </cofactor>
</comment>
<dbReference type="PANTHER" id="PTHR42913:SF3">
    <property type="entry name" value="64 KDA MITOCHONDRIAL NADH DEHYDROGENASE (EUROFUNG)"/>
    <property type="match status" value="1"/>
</dbReference>
<dbReference type="InterPro" id="IPR036188">
    <property type="entry name" value="FAD/NAD-bd_sf"/>
</dbReference>
<dbReference type="InterPro" id="IPR023753">
    <property type="entry name" value="FAD/NAD-binding_dom"/>
</dbReference>
<dbReference type="Gene3D" id="3.50.50.100">
    <property type="match status" value="1"/>
</dbReference>
<evidence type="ECO:0000256" key="2">
    <source>
        <dbReference type="ARBA" id="ARBA00005272"/>
    </source>
</evidence>
<keyword evidence="3" id="KW-0285">Flavoprotein</keyword>
<proteinExistence type="inferred from homology"/>
<dbReference type="SUPFAM" id="SSF51905">
    <property type="entry name" value="FAD/NAD(P)-binding domain"/>
    <property type="match status" value="1"/>
</dbReference>
<evidence type="ECO:0000259" key="6">
    <source>
        <dbReference type="Pfam" id="PF07992"/>
    </source>
</evidence>
<dbReference type="PRINTS" id="PR00469">
    <property type="entry name" value="PNDRDTASEII"/>
</dbReference>
<protein>
    <submittedName>
        <fullName evidence="7">FAD-dependent pyridine nucleotide-disulfide oxidoreductase</fullName>
    </submittedName>
</protein>
<dbReference type="PANTHER" id="PTHR42913">
    <property type="entry name" value="APOPTOSIS-INDUCING FACTOR 1"/>
    <property type="match status" value="1"/>
</dbReference>
<keyword evidence="5" id="KW-0560">Oxidoreductase</keyword>